<protein>
    <submittedName>
        <fullName evidence="1">Uncharacterized protein</fullName>
    </submittedName>
</protein>
<organism evidence="1 2">
    <name type="scientific">Candidatus Phycosocius bacilliformis</name>
    <dbReference type="NCBI Taxonomy" id="1445552"/>
    <lineage>
        <taxon>Bacteria</taxon>
        <taxon>Pseudomonadati</taxon>
        <taxon>Pseudomonadota</taxon>
        <taxon>Alphaproteobacteria</taxon>
        <taxon>Caulobacterales</taxon>
        <taxon>Caulobacterales incertae sedis</taxon>
        <taxon>Candidatus Phycosocius</taxon>
    </lineage>
</organism>
<comment type="caution">
    <text evidence="1">The sequence shown here is derived from an EMBL/GenBank/DDBJ whole genome shotgun (WGS) entry which is preliminary data.</text>
</comment>
<dbReference type="AlphaFoldDB" id="A0A2P2E5W0"/>
<dbReference type="RefSeq" id="WP_192576087.1">
    <property type="nucleotide sequence ID" value="NZ_BFBR01000001.1"/>
</dbReference>
<sequence length="58" mass="6007">MRYVLDRLKEPSTYAGLAALAAAFGVHVDGQVLQASFGVATAAAGLASVLIKEKGESW</sequence>
<accession>A0A2P2E5W0</accession>
<gene>
    <name evidence="1" type="ORF">PbB2_00107</name>
</gene>
<dbReference type="EMBL" id="BFBR01000001">
    <property type="protein sequence ID" value="GBF56451.1"/>
    <property type="molecule type" value="Genomic_DNA"/>
</dbReference>
<name>A0A2P2E5W0_9PROT</name>
<evidence type="ECO:0000313" key="2">
    <source>
        <dbReference type="Proteomes" id="UP000245086"/>
    </source>
</evidence>
<dbReference type="Proteomes" id="UP000245086">
    <property type="component" value="Unassembled WGS sequence"/>
</dbReference>
<proteinExistence type="predicted"/>
<keyword evidence="2" id="KW-1185">Reference proteome</keyword>
<reference evidence="1 2" key="1">
    <citation type="journal article" date="2018" name="Genome Announc.">
        <title>Draft Genome Sequence of "Candidatus Phycosocius bacilliformis," an Alphaproteobacterial Ectosymbiont of the Hydrocarbon-Producing Green Alga Botryococcus braunii.</title>
        <authorList>
            <person name="Tanabe Y."/>
            <person name="Yamaguchi H."/>
            <person name="Watanabe M.M."/>
        </authorList>
    </citation>
    <scope>NUCLEOTIDE SEQUENCE [LARGE SCALE GENOMIC DNA]</scope>
    <source>
        <strain evidence="1 2">BOTRYCO-2</strain>
    </source>
</reference>
<evidence type="ECO:0000313" key="1">
    <source>
        <dbReference type="EMBL" id="GBF56451.1"/>
    </source>
</evidence>